<sequence length="86" mass="9374">MLSGLPHPTDLRALISAGKFAAPNFCLALLLFANHDIIIFLYSPEGRNDVSPVHCHMRAESPIFIPRASDPVAHGMARVGMCSEIF</sequence>
<gene>
    <name evidence="2" type="ORF">ASPSYDRAFT_38287</name>
</gene>
<evidence type="ECO:0000313" key="3">
    <source>
        <dbReference type="Proteomes" id="UP000184356"/>
    </source>
</evidence>
<dbReference type="EMBL" id="KV878582">
    <property type="protein sequence ID" value="OJJ63674.1"/>
    <property type="molecule type" value="Genomic_DNA"/>
</dbReference>
<reference evidence="3" key="1">
    <citation type="journal article" date="2017" name="Genome Biol.">
        <title>Comparative genomics reveals high biological diversity and specific adaptations in the industrially and medically important fungal genus Aspergillus.</title>
        <authorList>
            <person name="de Vries R.P."/>
            <person name="Riley R."/>
            <person name="Wiebenga A."/>
            <person name="Aguilar-Osorio G."/>
            <person name="Amillis S."/>
            <person name="Uchima C.A."/>
            <person name="Anderluh G."/>
            <person name="Asadollahi M."/>
            <person name="Askin M."/>
            <person name="Barry K."/>
            <person name="Battaglia E."/>
            <person name="Bayram O."/>
            <person name="Benocci T."/>
            <person name="Braus-Stromeyer S.A."/>
            <person name="Caldana C."/>
            <person name="Canovas D."/>
            <person name="Cerqueira G.C."/>
            <person name="Chen F."/>
            <person name="Chen W."/>
            <person name="Choi C."/>
            <person name="Clum A."/>
            <person name="Dos Santos R.A."/>
            <person name="Damasio A.R."/>
            <person name="Diallinas G."/>
            <person name="Emri T."/>
            <person name="Fekete E."/>
            <person name="Flipphi M."/>
            <person name="Freyberg S."/>
            <person name="Gallo A."/>
            <person name="Gournas C."/>
            <person name="Habgood R."/>
            <person name="Hainaut M."/>
            <person name="Harispe M.L."/>
            <person name="Henrissat B."/>
            <person name="Hilden K.S."/>
            <person name="Hope R."/>
            <person name="Hossain A."/>
            <person name="Karabika E."/>
            <person name="Karaffa L."/>
            <person name="Karanyi Z."/>
            <person name="Krasevec N."/>
            <person name="Kuo A."/>
            <person name="Kusch H."/>
            <person name="LaButti K."/>
            <person name="Lagendijk E.L."/>
            <person name="Lapidus A."/>
            <person name="Levasseur A."/>
            <person name="Lindquist E."/>
            <person name="Lipzen A."/>
            <person name="Logrieco A.F."/>
            <person name="MacCabe A."/>
            <person name="Maekelae M.R."/>
            <person name="Malavazi I."/>
            <person name="Melin P."/>
            <person name="Meyer V."/>
            <person name="Mielnichuk N."/>
            <person name="Miskei M."/>
            <person name="Molnar A.P."/>
            <person name="Mule G."/>
            <person name="Ngan C.Y."/>
            <person name="Orejas M."/>
            <person name="Orosz E."/>
            <person name="Ouedraogo J.P."/>
            <person name="Overkamp K.M."/>
            <person name="Park H.-S."/>
            <person name="Perrone G."/>
            <person name="Piumi F."/>
            <person name="Punt P.J."/>
            <person name="Ram A.F."/>
            <person name="Ramon A."/>
            <person name="Rauscher S."/>
            <person name="Record E."/>
            <person name="Riano-Pachon D.M."/>
            <person name="Robert V."/>
            <person name="Roehrig J."/>
            <person name="Ruller R."/>
            <person name="Salamov A."/>
            <person name="Salih N.S."/>
            <person name="Samson R.A."/>
            <person name="Sandor E."/>
            <person name="Sanguinetti M."/>
            <person name="Schuetze T."/>
            <person name="Sepcic K."/>
            <person name="Shelest E."/>
            <person name="Sherlock G."/>
            <person name="Sophianopoulou V."/>
            <person name="Squina F.M."/>
            <person name="Sun H."/>
            <person name="Susca A."/>
            <person name="Todd R.B."/>
            <person name="Tsang A."/>
            <person name="Unkles S.E."/>
            <person name="van de Wiele N."/>
            <person name="van Rossen-Uffink D."/>
            <person name="Oliveira J.V."/>
            <person name="Vesth T.C."/>
            <person name="Visser J."/>
            <person name="Yu J.-H."/>
            <person name="Zhou M."/>
            <person name="Andersen M.R."/>
            <person name="Archer D.B."/>
            <person name="Baker S.E."/>
            <person name="Benoit I."/>
            <person name="Brakhage A.A."/>
            <person name="Braus G.H."/>
            <person name="Fischer R."/>
            <person name="Frisvad J.C."/>
            <person name="Goldman G.H."/>
            <person name="Houbraken J."/>
            <person name="Oakley B."/>
            <person name="Pocsi I."/>
            <person name="Scazzocchio C."/>
            <person name="Seiboth B."/>
            <person name="vanKuyk P.A."/>
            <person name="Wortman J."/>
            <person name="Dyer P.S."/>
            <person name="Grigoriev I.V."/>
        </authorList>
    </citation>
    <scope>NUCLEOTIDE SEQUENCE [LARGE SCALE GENOMIC DNA]</scope>
    <source>
        <strain evidence="3">CBS 593.65</strain>
    </source>
</reference>
<evidence type="ECO:0000313" key="2">
    <source>
        <dbReference type="EMBL" id="OJJ63674.1"/>
    </source>
</evidence>
<name>A0A1L9TW52_9EURO</name>
<dbReference type="AlphaFoldDB" id="A0A1L9TW52"/>
<keyword evidence="1" id="KW-0812">Transmembrane</keyword>
<dbReference type="RefSeq" id="XP_040707480.1">
    <property type="nucleotide sequence ID" value="XM_040845688.1"/>
</dbReference>
<dbReference type="VEuPathDB" id="FungiDB:ASPSYDRAFT_38287"/>
<keyword evidence="1" id="KW-1133">Transmembrane helix</keyword>
<dbReference type="Proteomes" id="UP000184356">
    <property type="component" value="Unassembled WGS sequence"/>
</dbReference>
<evidence type="ECO:0000256" key="1">
    <source>
        <dbReference type="SAM" id="Phobius"/>
    </source>
</evidence>
<protein>
    <submittedName>
        <fullName evidence="2">Uncharacterized protein</fullName>
    </submittedName>
</protein>
<dbReference type="GeneID" id="63761761"/>
<accession>A0A1L9TW52</accession>
<organism evidence="2 3">
    <name type="scientific">Aspergillus sydowii CBS 593.65</name>
    <dbReference type="NCBI Taxonomy" id="1036612"/>
    <lineage>
        <taxon>Eukaryota</taxon>
        <taxon>Fungi</taxon>
        <taxon>Dikarya</taxon>
        <taxon>Ascomycota</taxon>
        <taxon>Pezizomycotina</taxon>
        <taxon>Eurotiomycetes</taxon>
        <taxon>Eurotiomycetidae</taxon>
        <taxon>Eurotiales</taxon>
        <taxon>Aspergillaceae</taxon>
        <taxon>Aspergillus</taxon>
        <taxon>Aspergillus subgen. Nidulantes</taxon>
    </lineage>
</organism>
<proteinExistence type="predicted"/>
<feature type="transmembrane region" description="Helical" evidence="1">
    <location>
        <begin position="20"/>
        <end position="42"/>
    </location>
</feature>
<keyword evidence="3" id="KW-1185">Reference proteome</keyword>
<keyword evidence="1" id="KW-0472">Membrane</keyword>